<dbReference type="InterPro" id="IPR051056">
    <property type="entry name" value="Glycosyl_Hydrolase_73"/>
</dbReference>
<evidence type="ECO:0000256" key="1">
    <source>
        <dbReference type="ARBA" id="ARBA00022801"/>
    </source>
</evidence>
<keyword evidence="1" id="KW-0378">Hydrolase</keyword>
<dbReference type="InterPro" id="IPR002901">
    <property type="entry name" value="MGlyc_endo_b_GlcNAc-like_dom"/>
</dbReference>
<dbReference type="Pfam" id="PF01832">
    <property type="entry name" value="Glucosaminidase"/>
    <property type="match status" value="1"/>
</dbReference>
<feature type="domain" description="Mannosyl-glycoprotein endo-beta-N-acetylglucosamidase-like" evidence="2">
    <location>
        <begin position="59"/>
        <end position="114"/>
    </location>
</feature>
<evidence type="ECO:0000313" key="3">
    <source>
        <dbReference type="EMBL" id="EAK3904291.1"/>
    </source>
</evidence>
<dbReference type="PANTHER" id="PTHR33308">
    <property type="entry name" value="PEPTIDOGLYCAN HYDROLASE FLGJ"/>
    <property type="match status" value="1"/>
</dbReference>
<name>A0A5T0UKU4_CAMJU</name>
<dbReference type="PANTHER" id="PTHR33308:SF10">
    <property type="entry name" value="EXO-GLUCOSAMINIDASE LYTG"/>
    <property type="match status" value="1"/>
</dbReference>
<accession>A0A5T0UKU4</accession>
<dbReference type="EMBL" id="AACFVE010000202">
    <property type="protein sequence ID" value="EAK3904291.1"/>
    <property type="molecule type" value="Genomic_DNA"/>
</dbReference>
<sequence>MARRKKKNYSQLLFLGFIVLLAVTFLTGMADKYFATSEMPQATTSNDEQAKQNFIKQLAPIAQAEQRQYGVLASITLAQAALESDWGKSELSAKYNNLFGIKNPNGSLMTTQEYVDGQWT</sequence>
<comment type="caution">
    <text evidence="3">The sequence shown here is derived from an EMBL/GenBank/DDBJ whole genome shotgun (WGS) entry which is preliminary data.</text>
</comment>
<organism evidence="3">
    <name type="scientific">Campylobacter jejuni</name>
    <dbReference type="NCBI Taxonomy" id="197"/>
    <lineage>
        <taxon>Bacteria</taxon>
        <taxon>Pseudomonadati</taxon>
        <taxon>Campylobacterota</taxon>
        <taxon>Epsilonproteobacteria</taxon>
        <taxon>Campylobacterales</taxon>
        <taxon>Campylobacteraceae</taxon>
        <taxon>Campylobacter</taxon>
    </lineage>
</organism>
<proteinExistence type="predicted"/>
<feature type="non-terminal residue" evidence="3">
    <location>
        <position position="120"/>
    </location>
</feature>
<gene>
    <name evidence="3" type="ORF">CW563_09460</name>
</gene>
<dbReference type="Gene3D" id="1.10.530.10">
    <property type="match status" value="1"/>
</dbReference>
<evidence type="ECO:0000259" key="2">
    <source>
        <dbReference type="Pfam" id="PF01832"/>
    </source>
</evidence>
<dbReference type="AlphaFoldDB" id="A0A5T0UKU4"/>
<protein>
    <submittedName>
        <fullName evidence="3">Mannosyl-glycoprotein endo-beta-N-acetylglucosamidase</fullName>
    </submittedName>
</protein>
<dbReference type="GO" id="GO:0004040">
    <property type="term" value="F:amidase activity"/>
    <property type="evidence" value="ECO:0007669"/>
    <property type="project" value="InterPro"/>
</dbReference>
<reference evidence="3" key="1">
    <citation type="submission" date="2018-06" db="EMBL/GenBank/DDBJ databases">
        <authorList>
            <consortium name="PulseNet: The National Subtyping Network for Foodborne Disease Surveillance"/>
            <person name="Tarr C.L."/>
            <person name="Trees E."/>
            <person name="Katz L.S."/>
            <person name="Carleton-Romer H.A."/>
            <person name="Stroika S."/>
            <person name="Kucerova Z."/>
            <person name="Roache K.F."/>
            <person name="Sabol A.L."/>
            <person name="Besser J."/>
            <person name="Gerner-Smidt P."/>
        </authorList>
    </citation>
    <scope>NUCLEOTIDE SEQUENCE</scope>
    <source>
        <strain evidence="3">PNUSAC003301</strain>
    </source>
</reference>